<dbReference type="GO" id="GO:0005923">
    <property type="term" value="C:bicellular tight junction"/>
    <property type="evidence" value="ECO:0007669"/>
    <property type="project" value="UniProtKB-SubCell"/>
</dbReference>
<feature type="domain" description="PDZ" evidence="15">
    <location>
        <begin position="541"/>
        <end position="607"/>
    </location>
</feature>
<dbReference type="CDD" id="cd06728">
    <property type="entry name" value="PDZ2_ZO1-like_ds"/>
    <property type="match status" value="1"/>
</dbReference>
<dbReference type="PROSITE" id="PS50106">
    <property type="entry name" value="PDZ"/>
    <property type="match status" value="3"/>
</dbReference>
<comment type="similarity">
    <text evidence="3">Belongs to the MAGUK family.</text>
</comment>
<evidence type="ECO:0000313" key="17">
    <source>
        <dbReference type="Proteomes" id="UP000521322"/>
    </source>
</evidence>
<feature type="region of interest" description="Disordered" evidence="12">
    <location>
        <begin position="449"/>
        <end position="537"/>
    </location>
</feature>
<feature type="compositionally biased region" description="Pro residues" evidence="12">
    <location>
        <begin position="471"/>
        <end position="481"/>
    </location>
</feature>
<feature type="domain" description="Guanylate kinase-like" evidence="14">
    <location>
        <begin position="811"/>
        <end position="911"/>
    </location>
</feature>
<dbReference type="GO" id="GO:0150105">
    <property type="term" value="P:protein localization to cell-cell junction"/>
    <property type="evidence" value="ECO:0007669"/>
    <property type="project" value="TreeGrafter"/>
</dbReference>
<dbReference type="Gene3D" id="3.40.50.300">
    <property type="entry name" value="P-loop containing nucleotide triphosphate hydrolases"/>
    <property type="match status" value="1"/>
</dbReference>
<feature type="compositionally biased region" description="Low complexity" evidence="12">
    <location>
        <begin position="449"/>
        <end position="459"/>
    </location>
</feature>
<name>A0A7K6I609_9PASS</name>
<dbReference type="CDD" id="cd12028">
    <property type="entry name" value="SH3_ZO-3"/>
    <property type="match status" value="1"/>
</dbReference>
<dbReference type="GO" id="GO:0050839">
    <property type="term" value="F:cell adhesion molecule binding"/>
    <property type="evidence" value="ECO:0007669"/>
    <property type="project" value="TreeGrafter"/>
</dbReference>
<evidence type="ECO:0000259" key="13">
    <source>
        <dbReference type="PROSITE" id="PS50002"/>
    </source>
</evidence>
<feature type="compositionally biased region" description="Basic and acidic residues" evidence="12">
    <location>
        <begin position="254"/>
        <end position="275"/>
    </location>
</feature>
<evidence type="ECO:0000313" key="16">
    <source>
        <dbReference type="EMBL" id="NWV83445.1"/>
    </source>
</evidence>
<dbReference type="GO" id="GO:1905605">
    <property type="term" value="P:positive regulation of blood-brain barrier permeability"/>
    <property type="evidence" value="ECO:0007669"/>
    <property type="project" value="TreeGrafter"/>
</dbReference>
<evidence type="ECO:0000259" key="15">
    <source>
        <dbReference type="PROSITE" id="PS50106"/>
    </source>
</evidence>
<keyword evidence="5 11" id="KW-0728">SH3 domain</keyword>
<dbReference type="InterPro" id="IPR005420">
    <property type="entry name" value="ZO-3"/>
</dbReference>
<feature type="non-terminal residue" evidence="16">
    <location>
        <position position="1"/>
    </location>
</feature>
<keyword evidence="17" id="KW-1185">Reference proteome</keyword>
<dbReference type="PROSITE" id="PS50052">
    <property type="entry name" value="GUANYLATE_KINASE_2"/>
    <property type="match status" value="1"/>
</dbReference>
<organism evidence="16 17">
    <name type="scientific">Dasyornis broadbenti</name>
    <name type="common">rufous bristle-bird</name>
    <dbReference type="NCBI Taxonomy" id="243059"/>
    <lineage>
        <taxon>Eukaryota</taxon>
        <taxon>Metazoa</taxon>
        <taxon>Chordata</taxon>
        <taxon>Craniata</taxon>
        <taxon>Vertebrata</taxon>
        <taxon>Euteleostomi</taxon>
        <taxon>Archelosauria</taxon>
        <taxon>Archosauria</taxon>
        <taxon>Dinosauria</taxon>
        <taxon>Saurischia</taxon>
        <taxon>Theropoda</taxon>
        <taxon>Coelurosauria</taxon>
        <taxon>Aves</taxon>
        <taxon>Neognathae</taxon>
        <taxon>Neoaves</taxon>
        <taxon>Telluraves</taxon>
        <taxon>Australaves</taxon>
        <taxon>Passeriformes</taxon>
        <taxon>Meliphagoidea</taxon>
        <taxon>Dasyornithidae</taxon>
        <taxon>Dasyornis</taxon>
    </lineage>
</organism>
<keyword evidence="7" id="KW-0597">Phosphoprotein</keyword>
<feature type="compositionally biased region" description="Basic residues" evidence="12">
    <location>
        <begin position="292"/>
        <end position="305"/>
    </location>
</feature>
<evidence type="ECO:0000256" key="12">
    <source>
        <dbReference type="SAM" id="MobiDB-lite"/>
    </source>
</evidence>
<keyword evidence="6" id="KW-1003">Cell membrane</keyword>
<feature type="compositionally biased region" description="Basic and acidic residues" evidence="12">
    <location>
        <begin position="1031"/>
        <end position="1040"/>
    </location>
</feature>
<gene>
    <name evidence="16" type="primary">Tjp3</name>
    <name evidence="16" type="ORF">DASBRO_R08068</name>
</gene>
<dbReference type="PANTHER" id="PTHR13865">
    <property type="entry name" value="TIGHT JUNCTION PROTEIN"/>
    <property type="match status" value="1"/>
</dbReference>
<dbReference type="SUPFAM" id="SSF50044">
    <property type="entry name" value="SH3-domain"/>
    <property type="match status" value="1"/>
</dbReference>
<dbReference type="InterPro" id="IPR001478">
    <property type="entry name" value="PDZ"/>
</dbReference>
<dbReference type="FunFam" id="2.30.42.10:FF:000013">
    <property type="entry name" value="Putative tight junction protein ZO-1"/>
    <property type="match status" value="1"/>
</dbReference>
<evidence type="ECO:0000256" key="5">
    <source>
        <dbReference type="ARBA" id="ARBA00022443"/>
    </source>
</evidence>
<sequence>MAPAPGWRLRAGGFRRNWSPHAAPALGWERYRPRREAESRGADLIAAITGKRPRGTRDNAGLVPRQSLGHKGLHKAPWSDTTATSPGAQLLPGRIRGSPDVGLRKGPEAAKRSWSRLEPPRWLAATAALPSLCWWVPTMEEMVIWEQHTVTLSKDPHWGFGFAVSGGRDRPNRTTGDPAVFVSDVVSGGPAMGQLQRKDHIVMVNGLSMENVPSSFAIQTLKTCGKIANITLKRPKKVHLPVSKSSPGSPAVRRHYDSDEDYRLHRSRDDLDHSQGYDGDSSSERSSGHQRNDHRHHKPVSRSRRRSQDSSHWMQSGLDRRGHSRHRSANAFGQDGDTNGLALVSGFKRLPRQDVPMKPITSVLVKQKQSEEYGLKLGSQLFIKHIVESGLAAKGSSLQEGDLILKINGVASQDMSLAETQQLIERTEGILTLLILRDHRQFLVNIPDINSQSDSSQMDDISDIDSDLSHPPSPEASPQPPAAARTNSPPERRRSNREPVAEVTVADVRGPDLQQAMEGDSHSLHTSPTARAAHKDGYSTNSRVVRFVKAKSVGLRLTGGNDVGIFVSSVQEGSLADSQGVREGDQILQVNDTSFQNLTREEAVEYLMALPPGEEVTLWTQSKQDIYRKMISSNVGDSFYIRTHFDFEKDTPSGLSFVRGDVFHVLDTMYRGRLGSWLAVRMGRNLQEQDKGIIPNQSRAEQIASLESVLKATSGANPSGARAEFWKLRGLRGAKKILRKSREDLSALTKQGRYPPYERVVLKEASFKRPVVILGPIADIAVQKLSRELPELFEIAPSVPRDGASSKVIKLDSVRQIAEKNKHALLDITPSAVERLNYVQYYPVVVFCEPESRQGIKAMRQWLAPDSRKSSRRLYAQANKMKKYCSHLFTATISLSGSGNAWYEQIQDIVRTQQSQPVWTTAEQADVAPEESLDLLNPPSMVASGYLTCDSHANSDYDDTDGEASAYTDGEAEDAYDQPGLARSSEPAQLALSHGLDSSEPAQLAQSYSLSEQVAITTFLSPREYEHEAVRRRFTRARDDSDQDEGYEWGPATDV</sequence>
<evidence type="ECO:0000256" key="11">
    <source>
        <dbReference type="PROSITE-ProRule" id="PRU00192"/>
    </source>
</evidence>
<evidence type="ECO:0000256" key="8">
    <source>
        <dbReference type="ARBA" id="ARBA00022737"/>
    </source>
</evidence>
<feature type="domain" description="PDZ" evidence="15">
    <location>
        <begin position="362"/>
        <end position="439"/>
    </location>
</feature>
<evidence type="ECO:0000259" key="14">
    <source>
        <dbReference type="PROSITE" id="PS50052"/>
    </source>
</evidence>
<evidence type="ECO:0000256" key="2">
    <source>
        <dbReference type="ARBA" id="ARBA00004435"/>
    </source>
</evidence>
<feature type="region of interest" description="Disordered" evidence="12">
    <location>
        <begin position="238"/>
        <end position="336"/>
    </location>
</feature>
<dbReference type="Pfam" id="PF00595">
    <property type="entry name" value="PDZ"/>
    <property type="match status" value="3"/>
</dbReference>
<dbReference type="SMART" id="SM00072">
    <property type="entry name" value="GuKc"/>
    <property type="match status" value="1"/>
</dbReference>
<feature type="non-terminal residue" evidence="16">
    <location>
        <position position="1055"/>
    </location>
</feature>
<dbReference type="Gene3D" id="2.30.30.40">
    <property type="entry name" value="SH3 Domains"/>
    <property type="match status" value="1"/>
</dbReference>
<keyword evidence="4" id="KW-0796">Tight junction</keyword>
<dbReference type="SUPFAM" id="SSF52540">
    <property type="entry name" value="P-loop containing nucleoside triphosphate hydrolases"/>
    <property type="match status" value="1"/>
</dbReference>
<proteinExistence type="inferred from homology"/>
<feature type="region of interest" description="Disordered" evidence="12">
    <location>
        <begin position="52"/>
        <end position="106"/>
    </location>
</feature>
<dbReference type="AlphaFoldDB" id="A0A7K6I609"/>
<dbReference type="Pfam" id="PF00625">
    <property type="entry name" value="Guanylate_kin"/>
    <property type="match status" value="1"/>
</dbReference>
<dbReference type="SMART" id="SM00326">
    <property type="entry name" value="SH3"/>
    <property type="match status" value="1"/>
</dbReference>
<feature type="domain" description="PDZ" evidence="15">
    <location>
        <begin position="149"/>
        <end position="236"/>
    </location>
</feature>
<dbReference type="GO" id="GO:0005886">
    <property type="term" value="C:plasma membrane"/>
    <property type="evidence" value="ECO:0007669"/>
    <property type="project" value="UniProtKB-SubCell"/>
</dbReference>
<dbReference type="GO" id="GO:0090557">
    <property type="term" value="P:establishment of endothelial intestinal barrier"/>
    <property type="evidence" value="ECO:0007669"/>
    <property type="project" value="TreeGrafter"/>
</dbReference>
<evidence type="ECO:0000256" key="6">
    <source>
        <dbReference type="ARBA" id="ARBA00022475"/>
    </source>
</evidence>
<dbReference type="SMART" id="SM00228">
    <property type="entry name" value="PDZ"/>
    <property type="match status" value="3"/>
</dbReference>
<feature type="domain" description="SH3" evidence="13">
    <location>
        <begin position="636"/>
        <end position="704"/>
    </location>
</feature>
<reference evidence="16 17" key="1">
    <citation type="submission" date="2019-09" db="EMBL/GenBank/DDBJ databases">
        <title>Bird 10,000 Genomes (B10K) Project - Family phase.</title>
        <authorList>
            <person name="Zhang G."/>
        </authorList>
    </citation>
    <scope>NUCLEOTIDE SEQUENCE [LARGE SCALE GENOMIC DNA]</scope>
    <source>
        <strain evidence="16">B10K-DU-029-49</strain>
        <tissue evidence="16">Liver</tissue>
    </source>
</reference>
<dbReference type="Proteomes" id="UP000521322">
    <property type="component" value="Unassembled WGS sequence"/>
</dbReference>
<dbReference type="InterPro" id="IPR027417">
    <property type="entry name" value="P-loop_NTPase"/>
</dbReference>
<evidence type="ECO:0000256" key="7">
    <source>
        <dbReference type="ARBA" id="ARBA00022553"/>
    </source>
</evidence>
<accession>A0A7K6I609</accession>
<comment type="subcellular location">
    <subcellularLocation>
        <location evidence="2">Cell junction</location>
        <location evidence="2">Tight junction</location>
    </subcellularLocation>
    <subcellularLocation>
        <location evidence="1">Cell membrane</location>
        <topology evidence="1">Peripheral membrane protein</topology>
        <orientation evidence="1">Cytoplasmic side</orientation>
    </subcellularLocation>
</comment>
<dbReference type="InterPro" id="IPR008144">
    <property type="entry name" value="Guanylate_kin-like_dom"/>
</dbReference>
<dbReference type="InterPro" id="IPR001452">
    <property type="entry name" value="SH3_domain"/>
</dbReference>
<feature type="compositionally biased region" description="Basic and acidic residues" evidence="12">
    <location>
        <begin position="490"/>
        <end position="500"/>
    </location>
</feature>
<dbReference type="GO" id="GO:0098609">
    <property type="term" value="P:cell-cell adhesion"/>
    <property type="evidence" value="ECO:0007669"/>
    <property type="project" value="TreeGrafter"/>
</dbReference>
<dbReference type="InterPro" id="IPR008145">
    <property type="entry name" value="GK/Ca_channel_bsu"/>
</dbReference>
<dbReference type="PRINTS" id="PR01597">
    <property type="entry name" value="ZONOCCLUDNS"/>
</dbReference>
<keyword evidence="10" id="KW-0472">Membrane</keyword>
<evidence type="ECO:0000256" key="9">
    <source>
        <dbReference type="ARBA" id="ARBA00022949"/>
    </source>
</evidence>
<protein>
    <submittedName>
        <fullName evidence="16">ZO3 protein</fullName>
    </submittedName>
</protein>
<dbReference type="PROSITE" id="PS50002">
    <property type="entry name" value="SH3"/>
    <property type="match status" value="1"/>
</dbReference>
<dbReference type="InterPro" id="IPR036034">
    <property type="entry name" value="PDZ_sf"/>
</dbReference>
<feature type="region of interest" description="Disordered" evidence="12">
    <location>
        <begin position="1031"/>
        <end position="1055"/>
    </location>
</feature>
<dbReference type="Gene3D" id="2.30.42.10">
    <property type="match status" value="3"/>
</dbReference>
<dbReference type="GO" id="GO:0045216">
    <property type="term" value="P:cell-cell junction organization"/>
    <property type="evidence" value="ECO:0007669"/>
    <property type="project" value="TreeGrafter"/>
</dbReference>
<dbReference type="CDD" id="cd06727">
    <property type="entry name" value="PDZ1_ZO1-like"/>
    <property type="match status" value="1"/>
</dbReference>
<dbReference type="InterPro" id="IPR005417">
    <property type="entry name" value="ZO"/>
</dbReference>
<feature type="compositionally biased region" description="Basic and acidic residues" evidence="12">
    <location>
        <begin position="282"/>
        <end position="291"/>
    </location>
</feature>
<dbReference type="FunFam" id="3.40.50.300:FF:000110">
    <property type="entry name" value="tight junction protein ZO-1 isoform X1"/>
    <property type="match status" value="1"/>
</dbReference>
<evidence type="ECO:0000256" key="3">
    <source>
        <dbReference type="ARBA" id="ARBA00007014"/>
    </source>
</evidence>
<dbReference type="Pfam" id="PF07653">
    <property type="entry name" value="SH3_2"/>
    <property type="match status" value="1"/>
</dbReference>
<dbReference type="CDD" id="cd06729">
    <property type="entry name" value="PDZ3_ZO1-like_domain"/>
    <property type="match status" value="1"/>
</dbReference>
<dbReference type="PANTHER" id="PTHR13865:SF11">
    <property type="entry name" value="TIGHT JUNCTION PROTEIN ZO-3"/>
    <property type="match status" value="1"/>
</dbReference>
<evidence type="ECO:0000256" key="10">
    <source>
        <dbReference type="ARBA" id="ARBA00023136"/>
    </source>
</evidence>
<evidence type="ECO:0000256" key="1">
    <source>
        <dbReference type="ARBA" id="ARBA00004413"/>
    </source>
</evidence>
<keyword evidence="9" id="KW-0965">Cell junction</keyword>
<dbReference type="InterPro" id="IPR036028">
    <property type="entry name" value="SH3-like_dom_sf"/>
</dbReference>
<dbReference type="PRINTS" id="PR01600">
    <property type="entry name" value="ZONOCCLUDNS3"/>
</dbReference>
<keyword evidence="8" id="KW-0677">Repeat</keyword>
<evidence type="ECO:0000256" key="4">
    <source>
        <dbReference type="ARBA" id="ARBA00022427"/>
    </source>
</evidence>
<dbReference type="SUPFAM" id="SSF50156">
    <property type="entry name" value="PDZ domain-like"/>
    <property type="match status" value="3"/>
</dbReference>
<dbReference type="EMBL" id="VZRN01005259">
    <property type="protein sequence ID" value="NWV83445.1"/>
    <property type="molecule type" value="Genomic_DNA"/>
</dbReference>
<comment type="caution">
    <text evidence="16">The sequence shown here is derived from an EMBL/GenBank/DDBJ whole genome shotgun (WGS) entry which is preliminary data.</text>
</comment>